<keyword evidence="3" id="KW-1185">Reference proteome</keyword>
<evidence type="ECO:0000313" key="3">
    <source>
        <dbReference type="Proteomes" id="UP001597138"/>
    </source>
</evidence>
<keyword evidence="1" id="KW-1133">Transmembrane helix</keyword>
<evidence type="ECO:0008006" key="4">
    <source>
        <dbReference type="Google" id="ProtNLM"/>
    </source>
</evidence>
<keyword evidence="1" id="KW-0812">Transmembrane</keyword>
<protein>
    <recommendedName>
        <fullName evidence="4">Transporter</fullName>
    </recommendedName>
</protein>
<gene>
    <name evidence="2" type="ORF">ACFSC2_05885</name>
</gene>
<sequence>MKESSQKFIAKPKNIFLLDSFGALLTTIMLYFILRRFNAFFGLSKDIFEHLSSIAFTFFIYSISCYFFVQQKWKAFLKIICTANILYCTLIFCIIIYNYESISTLGIVYFLGEIAVIAGIVFLEIKTIR</sequence>
<feature type="transmembrane region" description="Helical" evidence="1">
    <location>
        <begin position="76"/>
        <end position="99"/>
    </location>
</feature>
<accession>A0ABW4HAU4</accession>
<evidence type="ECO:0000313" key="2">
    <source>
        <dbReference type="EMBL" id="MFD1602269.1"/>
    </source>
</evidence>
<proteinExistence type="predicted"/>
<evidence type="ECO:0000256" key="1">
    <source>
        <dbReference type="SAM" id="Phobius"/>
    </source>
</evidence>
<comment type="caution">
    <text evidence="2">The sequence shown here is derived from an EMBL/GenBank/DDBJ whole genome shotgun (WGS) entry which is preliminary data.</text>
</comment>
<keyword evidence="1" id="KW-0472">Membrane</keyword>
<organism evidence="2 3">
    <name type="scientific">Flavobacterium artemisiae</name>
    <dbReference type="NCBI Taxonomy" id="2126556"/>
    <lineage>
        <taxon>Bacteria</taxon>
        <taxon>Pseudomonadati</taxon>
        <taxon>Bacteroidota</taxon>
        <taxon>Flavobacteriia</taxon>
        <taxon>Flavobacteriales</taxon>
        <taxon>Flavobacteriaceae</taxon>
        <taxon>Flavobacterium</taxon>
    </lineage>
</organism>
<reference evidence="3" key="1">
    <citation type="journal article" date="2019" name="Int. J. Syst. Evol. Microbiol.">
        <title>The Global Catalogue of Microorganisms (GCM) 10K type strain sequencing project: providing services to taxonomists for standard genome sequencing and annotation.</title>
        <authorList>
            <consortium name="The Broad Institute Genomics Platform"/>
            <consortium name="The Broad Institute Genome Sequencing Center for Infectious Disease"/>
            <person name="Wu L."/>
            <person name="Ma J."/>
        </authorList>
    </citation>
    <scope>NUCLEOTIDE SEQUENCE [LARGE SCALE GENOMIC DNA]</scope>
    <source>
        <strain evidence="3">CCUG 70865</strain>
    </source>
</reference>
<feature type="transmembrane region" description="Helical" evidence="1">
    <location>
        <begin position="105"/>
        <end position="125"/>
    </location>
</feature>
<feature type="transmembrane region" description="Helical" evidence="1">
    <location>
        <begin position="15"/>
        <end position="34"/>
    </location>
</feature>
<feature type="transmembrane region" description="Helical" evidence="1">
    <location>
        <begin position="50"/>
        <end position="69"/>
    </location>
</feature>
<dbReference type="EMBL" id="JBHUDZ010000007">
    <property type="protein sequence ID" value="MFD1602269.1"/>
    <property type="molecule type" value="Genomic_DNA"/>
</dbReference>
<name>A0ABW4HAU4_9FLAO</name>
<dbReference type="Proteomes" id="UP001597138">
    <property type="component" value="Unassembled WGS sequence"/>
</dbReference>
<dbReference type="RefSeq" id="WP_379816479.1">
    <property type="nucleotide sequence ID" value="NZ_JBHUDZ010000007.1"/>
</dbReference>